<dbReference type="RefSeq" id="WP_128390383.1">
    <property type="nucleotide sequence ID" value="NZ_SBII01000009.1"/>
</dbReference>
<keyword evidence="2" id="KW-0812">Transmembrane</keyword>
<feature type="coiled-coil region" evidence="1">
    <location>
        <begin position="575"/>
        <end position="664"/>
    </location>
</feature>
<keyword evidence="2" id="KW-0472">Membrane</keyword>
<feature type="transmembrane region" description="Helical" evidence="2">
    <location>
        <begin position="275"/>
        <end position="295"/>
    </location>
</feature>
<dbReference type="PANTHER" id="PTHR34978:SF3">
    <property type="entry name" value="SLR0241 PROTEIN"/>
    <property type="match status" value="1"/>
</dbReference>
<name>A0A3S3QK74_9FLAO</name>
<keyword evidence="1" id="KW-0175">Coiled coil</keyword>
<evidence type="ECO:0000313" key="4">
    <source>
        <dbReference type="EMBL" id="RWW98807.1"/>
    </source>
</evidence>
<dbReference type="CDD" id="cd07341">
    <property type="entry name" value="M56_BlaR1_MecR1_like"/>
    <property type="match status" value="1"/>
</dbReference>
<accession>A0A3S3QK74</accession>
<reference evidence="4 5" key="1">
    <citation type="submission" date="2019-01" db="EMBL/GenBank/DDBJ databases">
        <title>Flavobacterium sp. nov.,isolated from freshwater.</title>
        <authorList>
            <person name="Zhang R."/>
            <person name="Du Z.-J."/>
        </authorList>
    </citation>
    <scope>NUCLEOTIDE SEQUENCE [LARGE SCALE GENOMIC DNA]</scope>
    <source>
        <strain evidence="4 5">1E403</strain>
    </source>
</reference>
<dbReference type="PANTHER" id="PTHR34978">
    <property type="entry name" value="POSSIBLE SENSOR-TRANSDUCER PROTEIN BLAR"/>
    <property type="match status" value="1"/>
</dbReference>
<evidence type="ECO:0000313" key="5">
    <source>
        <dbReference type="Proteomes" id="UP000287527"/>
    </source>
</evidence>
<protein>
    <submittedName>
        <fullName evidence="4">M56 family metallopeptidase</fullName>
    </submittedName>
</protein>
<dbReference type="InterPro" id="IPR052173">
    <property type="entry name" value="Beta-lactam_resp_regulator"/>
</dbReference>
<dbReference type="AlphaFoldDB" id="A0A3S3QK74"/>
<evidence type="ECO:0000256" key="1">
    <source>
        <dbReference type="SAM" id="Coils"/>
    </source>
</evidence>
<proteinExistence type="predicted"/>
<evidence type="ECO:0000256" key="2">
    <source>
        <dbReference type="SAM" id="Phobius"/>
    </source>
</evidence>
<dbReference type="EMBL" id="SBII01000009">
    <property type="protein sequence ID" value="RWW98807.1"/>
    <property type="molecule type" value="Genomic_DNA"/>
</dbReference>
<sequence>MENFIIYMAKASGLLALFFLAYYFLLRKETFFTSNRWFMLAGLVTSVVLPAIEYTKIIWITAAPQSAQPINLNQLIFIRNMLAAKPQPQTIDINWFDVAAGMYFAGVLFLLIRFTLDLLTIRKLLSGNEIVKDKQFRLIDSHQVKSPFSFFNYIIYNSAVLNPDELNSIISHEKVHSSQKHSIDMIISQLFCVAFWFNPFAWMYKKSISQNLEFIADAEAIKQLADRTAYQKTLLKITIQPECIAITNHFYQSLIKKRIVMLNKKQSKRLNSWKYATVLPALVAFMFLFQVKIVAQEKAVTMTTNEKTKLVLEITKDATDSELDEQASIFKNEFDADVIYSDLKRNAAGEITGIKVTVKDKNQSKIYQVLNNKPIVTFTIGLEKNDGSDKNYITFTGTNMRMSSENNTADSTIPNPPVAPPMPPSPPALTAIAVNNTTSNRNNNQGGTFINTPFEGAIVYINGVKQKESDIINIPNGQTISIINVLSPKEAKKKYGKEAKKGAMEITTQKSTPSSNNKSGSYSYALNNSEIIMPNLDEIMGYAAMGVNEGMKALSAINWDNEMQFSNQGLSAQDIAQLKADIKQAQADVKREMGDIEMKNIFSEKDKEEFKRVYNEAYRESFKAMKEMKNEIRENVKEEMKEAKKEMIKAKKEMEKARKEISKKSN</sequence>
<dbReference type="Pfam" id="PF05569">
    <property type="entry name" value="Peptidase_M56"/>
    <property type="match status" value="1"/>
</dbReference>
<comment type="caution">
    <text evidence="4">The sequence shown here is derived from an EMBL/GenBank/DDBJ whole genome shotgun (WGS) entry which is preliminary data.</text>
</comment>
<keyword evidence="5" id="KW-1185">Reference proteome</keyword>
<feature type="domain" description="Peptidase M56" evidence="3">
    <location>
        <begin position="132"/>
        <end position="262"/>
    </location>
</feature>
<feature type="transmembrane region" description="Helical" evidence="2">
    <location>
        <begin position="95"/>
        <end position="116"/>
    </location>
</feature>
<evidence type="ECO:0000259" key="3">
    <source>
        <dbReference type="Pfam" id="PF05569"/>
    </source>
</evidence>
<organism evidence="4 5">
    <name type="scientific">Flavobacterium cerinum</name>
    <dbReference type="NCBI Taxonomy" id="2502784"/>
    <lineage>
        <taxon>Bacteria</taxon>
        <taxon>Pseudomonadati</taxon>
        <taxon>Bacteroidota</taxon>
        <taxon>Flavobacteriia</taxon>
        <taxon>Flavobacteriales</taxon>
        <taxon>Flavobacteriaceae</taxon>
        <taxon>Flavobacterium</taxon>
    </lineage>
</organism>
<gene>
    <name evidence="4" type="ORF">EPI11_12835</name>
</gene>
<keyword evidence="2" id="KW-1133">Transmembrane helix</keyword>
<feature type="transmembrane region" description="Helical" evidence="2">
    <location>
        <begin position="37"/>
        <end position="62"/>
    </location>
</feature>
<dbReference type="OrthoDB" id="1522859at2"/>
<feature type="transmembrane region" description="Helical" evidence="2">
    <location>
        <begin position="6"/>
        <end position="25"/>
    </location>
</feature>
<dbReference type="Proteomes" id="UP000287527">
    <property type="component" value="Unassembled WGS sequence"/>
</dbReference>
<dbReference type="InterPro" id="IPR008756">
    <property type="entry name" value="Peptidase_M56"/>
</dbReference>